<proteinExistence type="inferred from homology"/>
<feature type="active site" description="For ring-opening step" evidence="2">
    <location>
        <position position="148"/>
    </location>
</feature>
<dbReference type="HAMAP" id="MF_01241">
    <property type="entry name" value="GlcN6P_deamin"/>
    <property type="match status" value="1"/>
</dbReference>
<feature type="active site" description="Proton acceptor; for ring-opening step" evidence="2">
    <location>
        <position position="143"/>
    </location>
</feature>
<comment type="caution">
    <text evidence="2">Lacks conserved residue(s) required for the propagation of feature annotation.</text>
</comment>
<dbReference type="GO" id="GO:0019262">
    <property type="term" value="P:N-acetylneuraminate catabolic process"/>
    <property type="evidence" value="ECO:0007669"/>
    <property type="project" value="UniProtKB-UniRule"/>
</dbReference>
<dbReference type="CDD" id="cd01399">
    <property type="entry name" value="GlcN6P_deaminase"/>
    <property type="match status" value="1"/>
</dbReference>
<protein>
    <recommendedName>
        <fullName evidence="2">Glucosamine-6-phosphate deaminase</fullName>
        <ecNumber evidence="2">3.5.99.6</ecNumber>
    </recommendedName>
    <alternativeName>
        <fullName evidence="2">GlcN6P deaminase</fullName>
        <shortName evidence="2">GNPDA</shortName>
    </alternativeName>
    <alternativeName>
        <fullName evidence="2">Glucosamine-6-phosphate isomerase</fullName>
    </alternativeName>
</protein>
<dbReference type="Gene3D" id="3.40.50.1360">
    <property type="match status" value="1"/>
</dbReference>
<comment type="function">
    <text evidence="2">Catalyzes the reversible isomerization-deamination of glucosamine 6-phosphate (GlcN6P) to form fructose 6-phosphate (Fru6P) and ammonium ion.</text>
</comment>
<dbReference type="GO" id="GO:0042802">
    <property type="term" value="F:identical protein binding"/>
    <property type="evidence" value="ECO:0007669"/>
    <property type="project" value="TreeGrafter"/>
</dbReference>
<accession>A0A975F0A2</accession>
<dbReference type="PANTHER" id="PTHR11280:SF5">
    <property type="entry name" value="GLUCOSAMINE-6-PHOSPHATE ISOMERASE"/>
    <property type="match status" value="1"/>
</dbReference>
<feature type="active site" description="Proton acceptor; for enolization step" evidence="2">
    <location>
        <position position="72"/>
    </location>
</feature>
<organism evidence="4 5">
    <name type="scientific">Treponema parvum</name>
    <dbReference type="NCBI Taxonomy" id="138851"/>
    <lineage>
        <taxon>Bacteria</taxon>
        <taxon>Pseudomonadati</taxon>
        <taxon>Spirochaetota</taxon>
        <taxon>Spirochaetia</taxon>
        <taxon>Spirochaetales</taxon>
        <taxon>Treponemataceae</taxon>
        <taxon>Treponema</taxon>
    </lineage>
</organism>
<dbReference type="GO" id="GO:0005737">
    <property type="term" value="C:cytoplasm"/>
    <property type="evidence" value="ECO:0007669"/>
    <property type="project" value="TreeGrafter"/>
</dbReference>
<evidence type="ECO:0000313" key="4">
    <source>
        <dbReference type="EMBL" id="QTQ12221.1"/>
    </source>
</evidence>
<dbReference type="GO" id="GO:0005975">
    <property type="term" value="P:carbohydrate metabolic process"/>
    <property type="evidence" value="ECO:0007669"/>
    <property type="project" value="InterPro"/>
</dbReference>
<comment type="catalytic activity">
    <reaction evidence="2">
        <text>alpha-D-glucosamine 6-phosphate + H2O = beta-D-fructose 6-phosphate + NH4(+)</text>
        <dbReference type="Rhea" id="RHEA:12172"/>
        <dbReference type="ChEBI" id="CHEBI:15377"/>
        <dbReference type="ChEBI" id="CHEBI:28938"/>
        <dbReference type="ChEBI" id="CHEBI:57634"/>
        <dbReference type="ChEBI" id="CHEBI:75989"/>
        <dbReference type="EC" id="3.5.99.6"/>
    </reaction>
</comment>
<dbReference type="AlphaFoldDB" id="A0A975F0A2"/>
<dbReference type="GO" id="GO:0006046">
    <property type="term" value="P:N-acetylglucosamine catabolic process"/>
    <property type="evidence" value="ECO:0007669"/>
    <property type="project" value="UniProtKB-UniRule"/>
</dbReference>
<evidence type="ECO:0000313" key="5">
    <source>
        <dbReference type="Proteomes" id="UP000671995"/>
    </source>
</evidence>
<feature type="domain" description="Glucosamine/galactosamine-6-phosphate isomerase" evidence="3">
    <location>
        <begin position="11"/>
        <end position="234"/>
    </location>
</feature>
<evidence type="ECO:0000256" key="2">
    <source>
        <dbReference type="HAMAP-Rule" id="MF_01241"/>
    </source>
</evidence>
<dbReference type="EMBL" id="CP054257">
    <property type="protein sequence ID" value="QTQ12221.1"/>
    <property type="molecule type" value="Genomic_DNA"/>
</dbReference>
<dbReference type="SUPFAM" id="SSF100950">
    <property type="entry name" value="NagB/RpiA/CoA transferase-like"/>
    <property type="match status" value="1"/>
</dbReference>
<dbReference type="NCBIfam" id="TIGR00502">
    <property type="entry name" value="nagB"/>
    <property type="match status" value="1"/>
</dbReference>
<dbReference type="Proteomes" id="UP000671995">
    <property type="component" value="Chromosome"/>
</dbReference>
<gene>
    <name evidence="2" type="primary">nagB</name>
    <name evidence="4" type="ORF">HRI96_08440</name>
</gene>
<dbReference type="InterPro" id="IPR037171">
    <property type="entry name" value="NagB/RpiA_transferase-like"/>
</dbReference>
<dbReference type="InterPro" id="IPR006148">
    <property type="entry name" value="Glc/Gal-6P_isomerase"/>
</dbReference>
<name>A0A975F0A2_9SPIR</name>
<dbReference type="Pfam" id="PF01182">
    <property type="entry name" value="Glucosamine_iso"/>
    <property type="match status" value="1"/>
</dbReference>
<sequence>MRLIIKKNYDECSSWAADHIAHVIKTFSPSESKPFVIGLPTGSTPIGTYENLIKKCKAGEISFKDVVSFNMDEYEGLPPDNDQSYRYFMDHTFFNHVDIKKPNTHVLNGCASDLSKECGDYEKAIEKAGGIRLFMGGVGNDGHIAFNEPGTSLSSRTHVQLLTEDTRIVNSRFFGGDVSRVPERALTVGIGTICDADELLFLVTGRAKAYALAHAVEDSVSQMWPITVLQLHKNAIIVCDEDAVGELKVNTVKYFKEMERDSKF</sequence>
<dbReference type="InterPro" id="IPR004547">
    <property type="entry name" value="Glucosamine6P_isomerase"/>
</dbReference>
<dbReference type="GO" id="GO:0004342">
    <property type="term" value="F:glucosamine-6-phosphate deaminase activity"/>
    <property type="evidence" value="ECO:0007669"/>
    <property type="project" value="UniProtKB-UniRule"/>
</dbReference>
<reference evidence="4" key="1">
    <citation type="submission" date="2020-05" db="EMBL/GenBank/DDBJ databases">
        <authorList>
            <person name="Zeng H."/>
            <person name="Chan Y.K."/>
            <person name="Watt R.M."/>
        </authorList>
    </citation>
    <scope>NUCLEOTIDE SEQUENCE</scope>
    <source>
        <strain evidence="4">ATCC 700773</strain>
    </source>
</reference>
<dbReference type="PANTHER" id="PTHR11280">
    <property type="entry name" value="GLUCOSAMINE-6-PHOSPHATE ISOMERASE"/>
    <property type="match status" value="1"/>
</dbReference>
<evidence type="ECO:0000259" key="3">
    <source>
        <dbReference type="Pfam" id="PF01182"/>
    </source>
</evidence>
<reference evidence="4" key="2">
    <citation type="journal article" date="2021" name="Microbiol. Resour. Announc.">
        <title>Complete Genome Sequences of Three Human Oral Treponema parvum Isolates.</title>
        <authorList>
            <person name="Zeng H."/>
            <person name="Watt R.M."/>
        </authorList>
    </citation>
    <scope>NUCLEOTIDE SEQUENCE</scope>
    <source>
        <strain evidence="4">ATCC 700773</strain>
    </source>
</reference>
<keyword evidence="1 2" id="KW-0378">Hydrolase</keyword>
<dbReference type="EC" id="3.5.99.6" evidence="2"/>
<dbReference type="RefSeq" id="WP_210116935.1">
    <property type="nucleotide sequence ID" value="NZ_CP054257.1"/>
</dbReference>
<keyword evidence="2" id="KW-0119">Carbohydrate metabolism</keyword>
<comment type="pathway">
    <text evidence="2">Amino-sugar metabolism; N-acetylneuraminate degradation; D-fructose 6-phosphate from N-acetylneuraminate: step 5/5.</text>
</comment>
<comment type="similarity">
    <text evidence="2">Belongs to the glucosamine/galactosamine-6-phosphate isomerase family. NagB subfamily.</text>
</comment>
<dbReference type="InterPro" id="IPR018321">
    <property type="entry name" value="Glucosamine6P_isomerase_CS"/>
</dbReference>
<feature type="active site" description="For ring-opening step" evidence="2">
    <location>
        <position position="141"/>
    </location>
</feature>
<dbReference type="GO" id="GO:0006043">
    <property type="term" value="P:glucosamine catabolic process"/>
    <property type="evidence" value="ECO:0007669"/>
    <property type="project" value="TreeGrafter"/>
</dbReference>
<dbReference type="PROSITE" id="PS01161">
    <property type="entry name" value="GLC_GALNAC_ISOMERASE"/>
    <property type="match status" value="1"/>
</dbReference>
<evidence type="ECO:0000256" key="1">
    <source>
        <dbReference type="ARBA" id="ARBA00022801"/>
    </source>
</evidence>